<evidence type="ECO:0000313" key="2">
    <source>
        <dbReference type="Proteomes" id="UP000501130"/>
    </source>
</evidence>
<sequence length="215" mass="23445">MQSPIGNLHAQLQHSTAVLDGFMSDVQTLKKESSALTKSVDSLAKDYLKQCRRFATPASLANPVIQNLENLQACSSLVYDQADNLRGCLDAVVKNSYKPDLKRADQGKPTKILVQAEQEAATFETHIRLAESLVATVLPRRDAPACHNALPRDYQQLGDLNSAYLAVQGSIPTGIQTPLLGQLRVGTLTAAAMHLRDQIESPSVRHRVQPLPLSQ</sequence>
<evidence type="ECO:0000313" key="1">
    <source>
        <dbReference type="EMBL" id="QJR30462.1"/>
    </source>
</evidence>
<organism evidence="1 2">
    <name type="scientific">Limnobacter profundi</name>
    <dbReference type="NCBI Taxonomy" id="2732163"/>
    <lineage>
        <taxon>Bacteria</taxon>
        <taxon>Pseudomonadati</taxon>
        <taxon>Pseudomonadota</taxon>
        <taxon>Betaproteobacteria</taxon>
        <taxon>Burkholderiales</taxon>
        <taxon>Burkholderiaceae</taxon>
        <taxon>Limnobacter</taxon>
    </lineage>
</organism>
<reference evidence="1 2" key="1">
    <citation type="submission" date="2020-05" db="EMBL/GenBank/DDBJ databases">
        <title>Compete genome of Limnobacter sp. SAORIC-580.</title>
        <authorList>
            <person name="Song J."/>
            <person name="Cho J.-C."/>
        </authorList>
    </citation>
    <scope>NUCLEOTIDE SEQUENCE [LARGE SCALE GENOMIC DNA]</scope>
    <source>
        <strain evidence="1 2">SAORIC-580</strain>
    </source>
</reference>
<name>A0ABX6N7P7_9BURK</name>
<accession>A0ABX6N7P7</accession>
<dbReference type="Proteomes" id="UP000501130">
    <property type="component" value="Chromosome"/>
</dbReference>
<keyword evidence="2" id="KW-1185">Reference proteome</keyword>
<proteinExistence type="predicted"/>
<dbReference type="EMBL" id="CP053084">
    <property type="protein sequence ID" value="QJR30462.1"/>
    <property type="molecule type" value="Genomic_DNA"/>
</dbReference>
<gene>
    <name evidence="1" type="ORF">HKT17_12530</name>
</gene>
<dbReference type="RefSeq" id="WP_171100489.1">
    <property type="nucleotide sequence ID" value="NZ_CP053084.1"/>
</dbReference>
<protein>
    <submittedName>
        <fullName evidence="1">Uncharacterized protein</fullName>
    </submittedName>
</protein>